<dbReference type="Proteomes" id="UP000033519">
    <property type="component" value="Unassembled WGS sequence"/>
</dbReference>
<dbReference type="AlphaFoldDB" id="A0A0F5Q1A3"/>
<dbReference type="Proteomes" id="UP000182258">
    <property type="component" value="Unassembled WGS sequence"/>
</dbReference>
<evidence type="ECO:0000313" key="4">
    <source>
        <dbReference type="Proteomes" id="UP000182258"/>
    </source>
</evidence>
<accession>A0A0F5Q1A3</accession>
<reference evidence="1 3" key="1">
    <citation type="submission" date="2015-03" db="EMBL/GenBank/DDBJ databases">
        <authorList>
            <person name="Lepp D."/>
            <person name="Hassan Y.I."/>
            <person name="Li X.-Z."/>
            <person name="Zhou T."/>
        </authorList>
    </citation>
    <scope>NUCLEOTIDE SEQUENCE [LARGE SCALE GENOMIC DNA]</scope>
    <source>
        <strain evidence="1 3">Cr7-05</strain>
    </source>
</reference>
<organism evidence="2 4">
    <name type="scientific">Devosia psychrophila</name>
    <dbReference type="NCBI Taxonomy" id="728005"/>
    <lineage>
        <taxon>Bacteria</taxon>
        <taxon>Pseudomonadati</taxon>
        <taxon>Pseudomonadota</taxon>
        <taxon>Alphaproteobacteria</taxon>
        <taxon>Hyphomicrobiales</taxon>
        <taxon>Devosiaceae</taxon>
        <taxon>Devosia</taxon>
    </lineage>
</organism>
<dbReference type="RefSeq" id="WP_046169332.1">
    <property type="nucleotide sequence ID" value="NZ_FOMB01000017.1"/>
</dbReference>
<keyword evidence="3" id="KW-1185">Reference proteome</keyword>
<dbReference type="EMBL" id="FOMB01000017">
    <property type="protein sequence ID" value="SFD01469.1"/>
    <property type="molecule type" value="Genomic_DNA"/>
</dbReference>
<dbReference type="OrthoDB" id="8895293at2"/>
<reference evidence="2 4" key="2">
    <citation type="submission" date="2016-10" db="EMBL/GenBank/DDBJ databases">
        <authorList>
            <person name="de Groot N.N."/>
        </authorList>
    </citation>
    <scope>NUCLEOTIDE SEQUENCE [LARGE SCALE GENOMIC DNA]</scope>
    <source>
        <strain evidence="2 4">CGMCC 1.10210</strain>
    </source>
</reference>
<evidence type="ECO:0000313" key="3">
    <source>
        <dbReference type="Proteomes" id="UP000033519"/>
    </source>
</evidence>
<dbReference type="EMBL" id="LAPV01000011">
    <property type="protein sequence ID" value="KKC34640.1"/>
    <property type="molecule type" value="Genomic_DNA"/>
</dbReference>
<dbReference type="STRING" id="728005.SAMN04488059_11778"/>
<gene>
    <name evidence="2" type="ORF">SAMN04488059_11778</name>
    <name evidence="1" type="ORF">WH91_01980</name>
</gene>
<sequence length="257" mass="29137">MTRNAKKERERAILGMHLDLLNLCPDEIIFSETPDFIMDISRSKVGVEVTEYHTSENVGGYSRISVERAWKELRTLAYKNAANASAYRDYVLVFHFREAVPQRKEFDNFIGHVQALLESQRSILNDDREHVYSGANLDDVLAQYCEEVRIRHVKFYAMWDSNLTVGWVGTSEDELCDALISKLTAEFPRMDSLHLAFFGEGNSIATYIGATHPEALGAYARLNGLLQASSFSVVSIINSDESCLWDRTFGWRPAGKP</sequence>
<evidence type="ECO:0000313" key="1">
    <source>
        <dbReference type="EMBL" id="KKC34640.1"/>
    </source>
</evidence>
<evidence type="ECO:0000313" key="2">
    <source>
        <dbReference type="EMBL" id="SFD01469.1"/>
    </source>
</evidence>
<protein>
    <submittedName>
        <fullName evidence="2">Uncharacterized protein</fullName>
    </submittedName>
</protein>
<name>A0A0F5Q1A3_9HYPH</name>
<proteinExistence type="predicted"/>
<dbReference type="PATRIC" id="fig|728005.3.peg.159"/>